<sequence length="143" mass="15385">MRFASTLVSLSIFSLRVLCQTTTQTLSYDPVYDDASESLDYLACSNGSNGLENLGYSTLGQVPNFPYVGGAYTVTGWNSPACGTCYDLTYENKSISVLAVDSTLEGFNVAQQAMDYLTDGQSTQLGRVNVESTPVDPSHCGFQ</sequence>
<dbReference type="Pfam" id="PF07249">
    <property type="entry name" value="Cerato-platanin"/>
    <property type="match status" value="1"/>
</dbReference>
<reference evidence="5 6" key="1">
    <citation type="submission" date="2014-04" db="EMBL/GenBank/DDBJ databases">
        <authorList>
            <consortium name="DOE Joint Genome Institute"/>
            <person name="Kuo A."/>
            <person name="Kohler A."/>
            <person name="Costa M.D."/>
            <person name="Nagy L.G."/>
            <person name="Floudas D."/>
            <person name="Copeland A."/>
            <person name="Barry K.W."/>
            <person name="Cichocki N."/>
            <person name="Veneault-Fourrey C."/>
            <person name="LaButti K."/>
            <person name="Lindquist E.A."/>
            <person name="Lipzen A."/>
            <person name="Lundell T."/>
            <person name="Morin E."/>
            <person name="Murat C."/>
            <person name="Sun H."/>
            <person name="Tunlid A."/>
            <person name="Henrissat B."/>
            <person name="Grigoriev I.V."/>
            <person name="Hibbett D.S."/>
            <person name="Martin F."/>
            <person name="Nordberg H.P."/>
            <person name="Cantor M.N."/>
            <person name="Hua S.X."/>
        </authorList>
    </citation>
    <scope>NUCLEOTIDE SEQUENCE [LARGE SCALE GENOMIC DNA]</scope>
    <source>
        <strain evidence="5 6">441</strain>
    </source>
</reference>
<accession>A0A0C9YSC6</accession>
<dbReference type="AlphaFoldDB" id="A0A0C9YSC6"/>
<keyword evidence="3" id="KW-0964">Secreted</keyword>
<feature type="signal peptide" evidence="4">
    <location>
        <begin position="1"/>
        <end position="19"/>
    </location>
</feature>
<proteinExistence type="inferred from homology"/>
<evidence type="ECO:0000313" key="5">
    <source>
        <dbReference type="EMBL" id="KIK19546.1"/>
    </source>
</evidence>
<name>A0A0C9YSC6_9AGAM</name>
<keyword evidence="6" id="KW-1185">Reference proteome</keyword>
<comment type="subcellular location">
    <subcellularLocation>
        <location evidence="1">Secreted</location>
    </subcellularLocation>
</comment>
<evidence type="ECO:0000256" key="2">
    <source>
        <dbReference type="ARBA" id="ARBA00010421"/>
    </source>
</evidence>
<keyword evidence="4" id="KW-0732">Signal</keyword>
<evidence type="ECO:0000256" key="3">
    <source>
        <dbReference type="ARBA" id="ARBA00022525"/>
    </source>
</evidence>
<dbReference type="InterPro" id="IPR010829">
    <property type="entry name" value="Cerato-platanin"/>
</dbReference>
<evidence type="ECO:0000313" key="6">
    <source>
        <dbReference type="Proteomes" id="UP000054018"/>
    </source>
</evidence>
<dbReference type="HOGENOM" id="CLU_111635_0_0_1"/>
<dbReference type="SUPFAM" id="SSF50685">
    <property type="entry name" value="Barwin-like endoglucanases"/>
    <property type="match status" value="1"/>
</dbReference>
<dbReference type="EMBL" id="KN833782">
    <property type="protein sequence ID" value="KIK19546.1"/>
    <property type="molecule type" value="Genomic_DNA"/>
</dbReference>
<dbReference type="Gene3D" id="2.40.40.10">
    <property type="entry name" value="RlpA-like domain"/>
    <property type="match status" value="1"/>
</dbReference>
<evidence type="ECO:0000256" key="1">
    <source>
        <dbReference type="ARBA" id="ARBA00004613"/>
    </source>
</evidence>
<dbReference type="InterPro" id="IPR036908">
    <property type="entry name" value="RlpA-like_sf"/>
</dbReference>
<dbReference type="GO" id="GO:0005576">
    <property type="term" value="C:extracellular region"/>
    <property type="evidence" value="ECO:0007669"/>
    <property type="project" value="UniProtKB-SubCell"/>
</dbReference>
<dbReference type="OrthoDB" id="4898945at2759"/>
<comment type="similarity">
    <text evidence="2">Belongs to the cerato-platanin family.</text>
</comment>
<dbReference type="Proteomes" id="UP000054018">
    <property type="component" value="Unassembled WGS sequence"/>
</dbReference>
<protein>
    <recommendedName>
        <fullName evidence="7">Cerato-platanin</fullName>
    </recommendedName>
</protein>
<evidence type="ECO:0000256" key="4">
    <source>
        <dbReference type="SAM" id="SignalP"/>
    </source>
</evidence>
<feature type="chain" id="PRO_5002223410" description="Cerato-platanin" evidence="4">
    <location>
        <begin position="20"/>
        <end position="143"/>
    </location>
</feature>
<dbReference type="CDD" id="cd22778">
    <property type="entry name" value="DPBB_CEPL-like"/>
    <property type="match status" value="1"/>
</dbReference>
<dbReference type="STRING" id="765257.A0A0C9YSC6"/>
<gene>
    <name evidence="5" type="ORF">PISMIDRAFT_683015</name>
</gene>
<evidence type="ECO:0008006" key="7">
    <source>
        <dbReference type="Google" id="ProtNLM"/>
    </source>
</evidence>
<reference evidence="6" key="2">
    <citation type="submission" date="2015-01" db="EMBL/GenBank/DDBJ databases">
        <title>Evolutionary Origins and Diversification of the Mycorrhizal Mutualists.</title>
        <authorList>
            <consortium name="DOE Joint Genome Institute"/>
            <consortium name="Mycorrhizal Genomics Consortium"/>
            <person name="Kohler A."/>
            <person name="Kuo A."/>
            <person name="Nagy L.G."/>
            <person name="Floudas D."/>
            <person name="Copeland A."/>
            <person name="Barry K.W."/>
            <person name="Cichocki N."/>
            <person name="Veneault-Fourrey C."/>
            <person name="LaButti K."/>
            <person name="Lindquist E.A."/>
            <person name="Lipzen A."/>
            <person name="Lundell T."/>
            <person name="Morin E."/>
            <person name="Murat C."/>
            <person name="Riley R."/>
            <person name="Ohm R."/>
            <person name="Sun H."/>
            <person name="Tunlid A."/>
            <person name="Henrissat B."/>
            <person name="Grigoriev I.V."/>
            <person name="Hibbett D.S."/>
            <person name="Martin F."/>
        </authorList>
    </citation>
    <scope>NUCLEOTIDE SEQUENCE [LARGE SCALE GENOMIC DNA]</scope>
    <source>
        <strain evidence="6">441</strain>
    </source>
</reference>
<organism evidence="5 6">
    <name type="scientific">Pisolithus microcarpus 441</name>
    <dbReference type="NCBI Taxonomy" id="765257"/>
    <lineage>
        <taxon>Eukaryota</taxon>
        <taxon>Fungi</taxon>
        <taxon>Dikarya</taxon>
        <taxon>Basidiomycota</taxon>
        <taxon>Agaricomycotina</taxon>
        <taxon>Agaricomycetes</taxon>
        <taxon>Agaricomycetidae</taxon>
        <taxon>Boletales</taxon>
        <taxon>Sclerodermatineae</taxon>
        <taxon>Pisolithaceae</taxon>
        <taxon>Pisolithus</taxon>
    </lineage>
</organism>